<keyword evidence="2" id="KW-0547">Nucleotide-binding</keyword>
<name>A0ABV6HD75_9SPHI</name>
<dbReference type="InterPro" id="IPR003593">
    <property type="entry name" value="AAA+_ATPase"/>
</dbReference>
<comment type="caution">
    <text evidence="5">The sequence shown here is derived from an EMBL/GenBank/DDBJ whole genome shotgun (WGS) entry which is preliminary data.</text>
</comment>
<evidence type="ECO:0000259" key="4">
    <source>
        <dbReference type="PROSITE" id="PS50893"/>
    </source>
</evidence>
<dbReference type="Gene3D" id="3.40.50.300">
    <property type="entry name" value="P-loop containing nucleotide triphosphate hydrolases"/>
    <property type="match status" value="1"/>
</dbReference>
<evidence type="ECO:0000256" key="1">
    <source>
        <dbReference type="ARBA" id="ARBA00022448"/>
    </source>
</evidence>
<evidence type="ECO:0000256" key="3">
    <source>
        <dbReference type="ARBA" id="ARBA00022840"/>
    </source>
</evidence>
<keyword evidence="6" id="KW-1185">Reference proteome</keyword>
<dbReference type="PROSITE" id="PS50893">
    <property type="entry name" value="ABC_TRANSPORTER_2"/>
    <property type="match status" value="1"/>
</dbReference>
<proteinExistence type="predicted"/>
<organism evidence="5 6">
    <name type="scientific">Olivibacter oleidegradans</name>
    <dbReference type="NCBI Taxonomy" id="760123"/>
    <lineage>
        <taxon>Bacteria</taxon>
        <taxon>Pseudomonadati</taxon>
        <taxon>Bacteroidota</taxon>
        <taxon>Sphingobacteriia</taxon>
        <taxon>Sphingobacteriales</taxon>
        <taxon>Sphingobacteriaceae</taxon>
        <taxon>Olivibacter</taxon>
    </lineage>
</organism>
<feature type="domain" description="ABC transporter" evidence="4">
    <location>
        <begin position="8"/>
        <end position="238"/>
    </location>
</feature>
<dbReference type="GO" id="GO:0005524">
    <property type="term" value="F:ATP binding"/>
    <property type="evidence" value="ECO:0007669"/>
    <property type="project" value="UniProtKB-KW"/>
</dbReference>
<reference evidence="5 6" key="1">
    <citation type="submission" date="2024-09" db="EMBL/GenBank/DDBJ databases">
        <authorList>
            <person name="Sun Q."/>
            <person name="Mori K."/>
        </authorList>
    </citation>
    <scope>NUCLEOTIDE SEQUENCE [LARGE SCALE GENOMIC DNA]</scope>
    <source>
        <strain evidence="5 6">CCM 7765</strain>
    </source>
</reference>
<evidence type="ECO:0000256" key="2">
    <source>
        <dbReference type="ARBA" id="ARBA00022741"/>
    </source>
</evidence>
<dbReference type="SUPFAM" id="SSF52540">
    <property type="entry name" value="P-loop containing nucleoside triphosphate hydrolases"/>
    <property type="match status" value="1"/>
</dbReference>
<protein>
    <submittedName>
        <fullName evidence="5">ABC transporter ATP-binding protein</fullName>
    </submittedName>
</protein>
<dbReference type="SMART" id="SM00382">
    <property type="entry name" value="AAA"/>
    <property type="match status" value="1"/>
</dbReference>
<accession>A0ABV6HD75</accession>
<dbReference type="InterPro" id="IPR051782">
    <property type="entry name" value="ABC_Transporter_VariousFunc"/>
</dbReference>
<dbReference type="PANTHER" id="PTHR42939:SF1">
    <property type="entry name" value="ABC TRANSPORTER ATP-BINDING PROTEIN ALBC-RELATED"/>
    <property type="match status" value="1"/>
</dbReference>
<dbReference type="InterPro" id="IPR003439">
    <property type="entry name" value="ABC_transporter-like_ATP-bd"/>
</dbReference>
<gene>
    <name evidence="5" type="ORF">ACFFI0_00955</name>
</gene>
<evidence type="ECO:0000313" key="5">
    <source>
        <dbReference type="EMBL" id="MFC0316847.1"/>
    </source>
</evidence>
<dbReference type="Pfam" id="PF00005">
    <property type="entry name" value="ABC_tran"/>
    <property type="match status" value="1"/>
</dbReference>
<dbReference type="EMBL" id="JBHLWO010000001">
    <property type="protein sequence ID" value="MFC0316847.1"/>
    <property type="molecule type" value="Genomic_DNA"/>
</dbReference>
<dbReference type="RefSeq" id="WP_013664092.1">
    <property type="nucleotide sequence ID" value="NZ_JBHLWO010000001.1"/>
</dbReference>
<dbReference type="CDD" id="cd03230">
    <property type="entry name" value="ABC_DR_subfamily_A"/>
    <property type="match status" value="1"/>
</dbReference>
<keyword evidence="3 5" id="KW-0067">ATP-binding</keyword>
<evidence type="ECO:0000313" key="6">
    <source>
        <dbReference type="Proteomes" id="UP001589774"/>
    </source>
</evidence>
<dbReference type="Proteomes" id="UP001589774">
    <property type="component" value="Unassembled WGS sequence"/>
</dbReference>
<dbReference type="InterPro" id="IPR027417">
    <property type="entry name" value="P-loop_NTPase"/>
</dbReference>
<dbReference type="PANTHER" id="PTHR42939">
    <property type="entry name" value="ABC TRANSPORTER ATP-BINDING PROTEIN ALBC-RELATED"/>
    <property type="match status" value="1"/>
</dbReference>
<sequence>MNQDEPIIRIENLHKSYDDKQVLKGIDLEIYPGEVIGYIGPNGAGKSTTVKILTGLISDFEGHITVDGINLKENALPIKSIIGYVPENAELYDVLTPLEYLDFVGKLYDMETSLIAARATKLLTAFGLSESLNKRMDTFSKGMRQKVLLTSGIIHNPKILILDEPLSGLDANAVIVVKELISLLAKEGKTIFYCSHMMDIVEKVSDRILLINQGSIVANGTFEQLKAEHGDSLEHIFAKLTGHAETSGSASSIMSAFE</sequence>
<keyword evidence="1" id="KW-0813">Transport</keyword>